<reference evidence="2" key="1">
    <citation type="journal article" date="2021" name="Polymers (Basel)">
        <title>Highly Stretchable Bacterial Cellulose Produced by Komagataeibacter hansenii SI1.</title>
        <authorList>
            <person name="Cielecka I."/>
            <person name="Ryngajllo M."/>
            <person name="Maniukiewicz W."/>
            <person name="Bielecki S."/>
        </authorList>
    </citation>
    <scope>NUCLEOTIDE SEQUENCE</scope>
    <source>
        <strain evidence="2">SI1</strain>
    </source>
</reference>
<reference evidence="2" key="2">
    <citation type="submission" date="2022-03" db="EMBL/GenBank/DDBJ databases">
        <authorList>
            <person name="Ryngajllo M."/>
            <person name="Jacek P."/>
            <person name="Kubiak K."/>
        </authorList>
    </citation>
    <scope>NUCLEOTIDE SEQUENCE</scope>
    <source>
        <strain evidence="2">SI1</strain>
    </source>
</reference>
<dbReference type="Proteomes" id="UP001202887">
    <property type="component" value="Unassembled WGS sequence"/>
</dbReference>
<organism evidence="2 3">
    <name type="scientific">Novacetimonas hansenii</name>
    <name type="common">Komagataeibacter hansenii</name>
    <dbReference type="NCBI Taxonomy" id="436"/>
    <lineage>
        <taxon>Bacteria</taxon>
        <taxon>Pseudomonadati</taxon>
        <taxon>Pseudomonadota</taxon>
        <taxon>Alphaproteobacteria</taxon>
        <taxon>Acetobacterales</taxon>
        <taxon>Acetobacteraceae</taxon>
        <taxon>Novacetimonas</taxon>
    </lineage>
</organism>
<name>A0AAW5EW59_NOVHA</name>
<sequence length="66" mass="7467">MMRRFSNRCITTILGLTLAACALPPTHRQHDTPACMHYRAMMTAPMPPDAMHRLQAQCDASRQRGK</sequence>
<dbReference type="PROSITE" id="PS51257">
    <property type="entry name" value="PROKAR_LIPOPROTEIN"/>
    <property type="match status" value="1"/>
</dbReference>
<accession>A0AAW5EW59</accession>
<evidence type="ECO:0008006" key="4">
    <source>
        <dbReference type="Google" id="ProtNLM"/>
    </source>
</evidence>
<dbReference type="AlphaFoldDB" id="A0AAW5EW59"/>
<evidence type="ECO:0000256" key="1">
    <source>
        <dbReference type="SAM" id="SignalP"/>
    </source>
</evidence>
<evidence type="ECO:0000313" key="2">
    <source>
        <dbReference type="EMBL" id="MCJ8355073.1"/>
    </source>
</evidence>
<dbReference type="RefSeq" id="WP_247067655.1">
    <property type="nucleotide sequence ID" value="NZ_CP094848.1"/>
</dbReference>
<feature type="signal peptide" evidence="1">
    <location>
        <begin position="1"/>
        <end position="22"/>
    </location>
</feature>
<feature type="chain" id="PRO_5043442458" description="Lipoprotein" evidence="1">
    <location>
        <begin position="23"/>
        <end position="66"/>
    </location>
</feature>
<keyword evidence="1" id="KW-0732">Signal</keyword>
<protein>
    <recommendedName>
        <fullName evidence="4">Lipoprotein</fullName>
    </recommendedName>
</protein>
<proteinExistence type="predicted"/>
<gene>
    <name evidence="2" type="ORF">K1W68_13920</name>
</gene>
<dbReference type="EMBL" id="JAIBCX010000051">
    <property type="protein sequence ID" value="MCJ8355073.1"/>
    <property type="molecule type" value="Genomic_DNA"/>
</dbReference>
<evidence type="ECO:0000313" key="3">
    <source>
        <dbReference type="Proteomes" id="UP001202887"/>
    </source>
</evidence>
<comment type="caution">
    <text evidence="2">The sequence shown here is derived from an EMBL/GenBank/DDBJ whole genome shotgun (WGS) entry which is preliminary data.</text>
</comment>